<evidence type="ECO:0000313" key="4">
    <source>
        <dbReference type="Proteomes" id="UP000813461"/>
    </source>
</evidence>
<accession>A0A8K0VWC4</accession>
<dbReference type="Gene3D" id="3.30.160.60">
    <property type="entry name" value="Classic Zinc Finger"/>
    <property type="match status" value="1"/>
</dbReference>
<dbReference type="InterPro" id="IPR013087">
    <property type="entry name" value="Znf_C2H2_type"/>
</dbReference>
<reference evidence="3" key="1">
    <citation type="journal article" date="2021" name="Nat. Commun.">
        <title>Genetic determinants of endophytism in the Arabidopsis root mycobiome.</title>
        <authorList>
            <person name="Mesny F."/>
            <person name="Miyauchi S."/>
            <person name="Thiergart T."/>
            <person name="Pickel B."/>
            <person name="Atanasova L."/>
            <person name="Karlsson M."/>
            <person name="Huettel B."/>
            <person name="Barry K.W."/>
            <person name="Haridas S."/>
            <person name="Chen C."/>
            <person name="Bauer D."/>
            <person name="Andreopoulos W."/>
            <person name="Pangilinan J."/>
            <person name="LaButti K."/>
            <person name="Riley R."/>
            <person name="Lipzen A."/>
            <person name="Clum A."/>
            <person name="Drula E."/>
            <person name="Henrissat B."/>
            <person name="Kohler A."/>
            <person name="Grigoriev I.V."/>
            <person name="Martin F.M."/>
            <person name="Hacquard S."/>
        </authorList>
    </citation>
    <scope>NUCLEOTIDE SEQUENCE</scope>
    <source>
        <strain evidence="3">MPI-SDFR-AT-0120</strain>
    </source>
</reference>
<feature type="compositionally biased region" description="Polar residues" evidence="1">
    <location>
        <begin position="45"/>
        <end position="57"/>
    </location>
</feature>
<dbReference type="AlphaFoldDB" id="A0A8K0VWC4"/>
<protein>
    <recommendedName>
        <fullName evidence="2">C2H2-type domain-containing protein</fullName>
    </recommendedName>
</protein>
<keyword evidence="4" id="KW-1185">Reference proteome</keyword>
<dbReference type="Pfam" id="PF26176">
    <property type="entry name" value="zf_C2H2_17_2"/>
    <property type="match status" value="1"/>
</dbReference>
<dbReference type="PANTHER" id="PTHR46179">
    <property type="entry name" value="ZINC FINGER PROTEIN"/>
    <property type="match status" value="1"/>
</dbReference>
<evidence type="ECO:0000313" key="3">
    <source>
        <dbReference type="EMBL" id="KAH7082405.1"/>
    </source>
</evidence>
<feature type="domain" description="C2H2-type" evidence="2">
    <location>
        <begin position="193"/>
        <end position="220"/>
    </location>
</feature>
<feature type="region of interest" description="Disordered" evidence="1">
    <location>
        <begin position="1"/>
        <end position="74"/>
    </location>
</feature>
<evidence type="ECO:0000256" key="1">
    <source>
        <dbReference type="SAM" id="MobiDB-lite"/>
    </source>
</evidence>
<name>A0A8K0VWC4_9PLEO</name>
<evidence type="ECO:0000259" key="2">
    <source>
        <dbReference type="SMART" id="SM00355"/>
    </source>
</evidence>
<dbReference type="OrthoDB" id="5305647at2759"/>
<dbReference type="SMART" id="SM00355">
    <property type="entry name" value="ZnF_C2H2"/>
    <property type="match status" value="3"/>
</dbReference>
<dbReference type="PANTHER" id="PTHR46179:SF24">
    <property type="entry name" value="C2H2-TYPE DOMAIN-CONTAINING PROTEIN"/>
    <property type="match status" value="1"/>
</dbReference>
<feature type="domain" description="C2H2-type" evidence="2">
    <location>
        <begin position="164"/>
        <end position="189"/>
    </location>
</feature>
<gene>
    <name evidence="3" type="ORF">FB567DRAFT_105753</name>
</gene>
<feature type="compositionally biased region" description="Pro residues" evidence="1">
    <location>
        <begin position="31"/>
        <end position="40"/>
    </location>
</feature>
<proteinExistence type="predicted"/>
<dbReference type="GO" id="GO:0005634">
    <property type="term" value="C:nucleus"/>
    <property type="evidence" value="ECO:0007669"/>
    <property type="project" value="TreeGrafter"/>
</dbReference>
<organism evidence="3 4">
    <name type="scientific">Paraphoma chrysanthemicola</name>
    <dbReference type="NCBI Taxonomy" id="798071"/>
    <lineage>
        <taxon>Eukaryota</taxon>
        <taxon>Fungi</taxon>
        <taxon>Dikarya</taxon>
        <taxon>Ascomycota</taxon>
        <taxon>Pezizomycotina</taxon>
        <taxon>Dothideomycetes</taxon>
        <taxon>Pleosporomycetidae</taxon>
        <taxon>Pleosporales</taxon>
        <taxon>Pleosporineae</taxon>
        <taxon>Phaeosphaeriaceae</taxon>
        <taxon>Paraphoma</taxon>
    </lineage>
</organism>
<feature type="domain" description="C2H2-type" evidence="2">
    <location>
        <begin position="230"/>
        <end position="259"/>
    </location>
</feature>
<dbReference type="InterPro" id="IPR051061">
    <property type="entry name" value="Zinc_finger_trans_reg"/>
</dbReference>
<dbReference type="InterPro" id="IPR059095">
    <property type="entry name" value="Znf_C2H2_17_2nd"/>
</dbReference>
<sequence length="336" mass="37463">MATDDGPLATERIPTGGNQKPDGRSNKRSRIPPPKAPPTIPISANLDSSLLSQNPSAHLSDGEGIQSCPPKLSSPVERQATFNFNSPFSFSRPPGPGIRLNTSFDNDYIMESVASPGEAGAIQPQMSGPRSPMFDFSLSDVHGGLLLYSYKRAEEPPRNHETKIICKHQECTGLIFEGKCEWSKHMDIHDRPYKCIIEGCEKLQGFTCSGSLLRHTLQIHILHRGPKNSTFCPFTDCKRNSGAGFTREENRAEHIRRVHRRTSTSADTHDLIIRRETMKCSEIVENSASPHTRTEEYPEGEESTLKRKRVADLVTSDSGDENLKATVKRLRQENEE</sequence>
<dbReference type="GO" id="GO:0006357">
    <property type="term" value="P:regulation of transcription by RNA polymerase II"/>
    <property type="evidence" value="ECO:0007669"/>
    <property type="project" value="TreeGrafter"/>
</dbReference>
<comment type="caution">
    <text evidence="3">The sequence shown here is derived from an EMBL/GenBank/DDBJ whole genome shotgun (WGS) entry which is preliminary data.</text>
</comment>
<feature type="region of interest" description="Disordered" evidence="1">
    <location>
        <begin position="286"/>
        <end position="336"/>
    </location>
</feature>
<dbReference type="Proteomes" id="UP000813461">
    <property type="component" value="Unassembled WGS sequence"/>
</dbReference>
<dbReference type="EMBL" id="JAGMVJ010000014">
    <property type="protein sequence ID" value="KAH7082405.1"/>
    <property type="molecule type" value="Genomic_DNA"/>
</dbReference>